<dbReference type="Gene3D" id="3.10.129.10">
    <property type="entry name" value="Hotdog Thioesterase"/>
    <property type="match status" value="1"/>
</dbReference>
<sequence length="149" mass="16826">MKQPPPKLEDFAYLIEIPTRWADLDALGHVNNTRFFTFDESARLDYFASLMRDDPQFWKRYGLILAGIGADFLAQLHHPSILTVGFRIARMGRSSMQSIAGMFVDGRAVAVTRGTIVWFDYVEQKPLALPAAVRAAIRARERLAPEETA</sequence>
<dbReference type="Proteomes" id="UP000199771">
    <property type="component" value="Unassembled WGS sequence"/>
</dbReference>
<dbReference type="PANTHER" id="PTHR31793">
    <property type="entry name" value="4-HYDROXYBENZOYL-COA THIOESTERASE FAMILY MEMBER"/>
    <property type="match status" value="1"/>
</dbReference>
<organism evidence="1 2">
    <name type="scientific">Fontimonas thermophila</name>
    <dbReference type="NCBI Taxonomy" id="1076937"/>
    <lineage>
        <taxon>Bacteria</taxon>
        <taxon>Pseudomonadati</taxon>
        <taxon>Pseudomonadota</taxon>
        <taxon>Gammaproteobacteria</taxon>
        <taxon>Nevskiales</taxon>
        <taxon>Nevskiaceae</taxon>
        <taxon>Fontimonas</taxon>
    </lineage>
</organism>
<dbReference type="Pfam" id="PF13279">
    <property type="entry name" value="4HBT_2"/>
    <property type="match status" value="1"/>
</dbReference>
<dbReference type="RefSeq" id="WP_159431051.1">
    <property type="nucleotide sequence ID" value="NZ_FOOC01000002.1"/>
</dbReference>
<name>A0A1I2HT73_9GAMM</name>
<dbReference type="PANTHER" id="PTHR31793:SF39">
    <property type="entry name" value="THIOESTERASE_THIOL ESTER DEHYDRASE-ISOMERASE"/>
    <property type="match status" value="1"/>
</dbReference>
<dbReference type="InterPro" id="IPR050563">
    <property type="entry name" value="4-hydroxybenzoyl-CoA_TE"/>
</dbReference>
<dbReference type="STRING" id="1076937.SAMN04488120_102204"/>
<keyword evidence="2" id="KW-1185">Reference proteome</keyword>
<reference evidence="1 2" key="1">
    <citation type="submission" date="2016-10" db="EMBL/GenBank/DDBJ databases">
        <authorList>
            <person name="de Groot N.N."/>
        </authorList>
    </citation>
    <scope>NUCLEOTIDE SEQUENCE [LARGE SCALE GENOMIC DNA]</scope>
    <source>
        <strain evidence="1 2">DSM 23609</strain>
    </source>
</reference>
<protein>
    <submittedName>
        <fullName evidence="1">Acyl-CoA thioester hydrolase</fullName>
    </submittedName>
</protein>
<dbReference type="EMBL" id="FOOC01000002">
    <property type="protein sequence ID" value="SFF32912.1"/>
    <property type="molecule type" value="Genomic_DNA"/>
</dbReference>
<dbReference type="InterPro" id="IPR029069">
    <property type="entry name" value="HotDog_dom_sf"/>
</dbReference>
<keyword evidence="1" id="KW-0378">Hydrolase</keyword>
<dbReference type="GO" id="GO:0047617">
    <property type="term" value="F:fatty acyl-CoA hydrolase activity"/>
    <property type="evidence" value="ECO:0007669"/>
    <property type="project" value="TreeGrafter"/>
</dbReference>
<dbReference type="CDD" id="cd00586">
    <property type="entry name" value="4HBT"/>
    <property type="match status" value="1"/>
</dbReference>
<dbReference type="OrthoDB" id="9799036at2"/>
<evidence type="ECO:0000313" key="2">
    <source>
        <dbReference type="Proteomes" id="UP000199771"/>
    </source>
</evidence>
<dbReference type="SUPFAM" id="SSF54637">
    <property type="entry name" value="Thioesterase/thiol ester dehydrase-isomerase"/>
    <property type="match status" value="1"/>
</dbReference>
<proteinExistence type="predicted"/>
<evidence type="ECO:0000313" key="1">
    <source>
        <dbReference type="EMBL" id="SFF32912.1"/>
    </source>
</evidence>
<dbReference type="AlphaFoldDB" id="A0A1I2HT73"/>
<gene>
    <name evidence="1" type="ORF">SAMN04488120_102204</name>
</gene>
<accession>A0A1I2HT73</accession>